<dbReference type="Proteomes" id="UP000294746">
    <property type="component" value="Unassembled WGS sequence"/>
</dbReference>
<organism evidence="4 5">
    <name type="scientific">Baia soyae</name>
    <dbReference type="NCBI Taxonomy" id="1544746"/>
    <lineage>
        <taxon>Bacteria</taxon>
        <taxon>Bacillati</taxon>
        <taxon>Bacillota</taxon>
        <taxon>Bacilli</taxon>
        <taxon>Bacillales</taxon>
        <taxon>Thermoactinomycetaceae</taxon>
        <taxon>Baia</taxon>
    </lineage>
</organism>
<evidence type="ECO:0000256" key="2">
    <source>
        <dbReference type="ARBA" id="ARBA00022723"/>
    </source>
</evidence>
<keyword evidence="2 3" id="KW-0479">Metal-binding</keyword>
<keyword evidence="5" id="KW-1185">Reference proteome</keyword>
<dbReference type="OrthoDB" id="9798830at2"/>
<feature type="binding site" evidence="3">
    <location>
        <position position="54"/>
    </location>
    <ligand>
        <name>a divalent metal cation</name>
        <dbReference type="ChEBI" id="CHEBI:60240"/>
    </ligand>
</feature>
<dbReference type="EMBL" id="SLXV01000030">
    <property type="protein sequence ID" value="TCP65789.1"/>
    <property type="molecule type" value="Genomic_DNA"/>
</dbReference>
<comment type="caution">
    <text evidence="4">The sequence shown here is derived from an EMBL/GenBank/DDBJ whole genome shotgun (WGS) entry which is preliminary data.</text>
</comment>
<evidence type="ECO:0000313" key="5">
    <source>
        <dbReference type="Proteomes" id="UP000294746"/>
    </source>
</evidence>
<dbReference type="InterPro" id="IPR007837">
    <property type="entry name" value="DinB"/>
</dbReference>
<evidence type="ECO:0000256" key="1">
    <source>
        <dbReference type="ARBA" id="ARBA00008635"/>
    </source>
</evidence>
<comment type="similarity">
    <text evidence="1">Belongs to the DinB family.</text>
</comment>
<protein>
    <submittedName>
        <fullName evidence="4">Putative damage-inducible protein DinB</fullName>
    </submittedName>
</protein>
<evidence type="ECO:0000256" key="3">
    <source>
        <dbReference type="PIRSR" id="PIRSR607837-1"/>
    </source>
</evidence>
<dbReference type="AlphaFoldDB" id="A0A4R2RSG6"/>
<gene>
    <name evidence="4" type="ORF">EDD57_13028</name>
</gene>
<name>A0A4R2RSG6_9BACL</name>
<dbReference type="GO" id="GO:0046872">
    <property type="term" value="F:metal ion binding"/>
    <property type="evidence" value="ECO:0007669"/>
    <property type="project" value="UniProtKB-KW"/>
</dbReference>
<proteinExistence type="inferred from homology"/>
<dbReference type="SUPFAM" id="SSF109854">
    <property type="entry name" value="DinB/YfiT-like putative metalloenzymes"/>
    <property type="match status" value="1"/>
</dbReference>
<dbReference type="Gene3D" id="1.20.120.450">
    <property type="entry name" value="dinb family like domain"/>
    <property type="match status" value="1"/>
</dbReference>
<sequence length="165" mass="18766">MTQSNEAFVQSLIKSLRGERGHIPIANALSDIDWELAGKQIDGIPYSIYQLLKHMIYWQDFLLLGLQGEQPKLPAHVKESWPDKSNAESQDEWQRVIQHFLQGVEQACTITQTTKLEDPLEKYPDVTRAEHLRNIASHNSYHLGEVVVIRRLLGSWPPPSGGYPA</sequence>
<feature type="binding site" evidence="3">
    <location>
        <position position="142"/>
    </location>
    <ligand>
        <name>a divalent metal cation</name>
        <dbReference type="ChEBI" id="CHEBI:60240"/>
    </ligand>
</feature>
<dbReference type="RefSeq" id="WP_131849272.1">
    <property type="nucleotide sequence ID" value="NZ_SLXV01000030.1"/>
</dbReference>
<evidence type="ECO:0000313" key="4">
    <source>
        <dbReference type="EMBL" id="TCP65789.1"/>
    </source>
</evidence>
<dbReference type="InterPro" id="IPR034660">
    <property type="entry name" value="DinB/YfiT-like"/>
</dbReference>
<feature type="binding site" evidence="3">
    <location>
        <position position="138"/>
    </location>
    <ligand>
        <name>a divalent metal cation</name>
        <dbReference type="ChEBI" id="CHEBI:60240"/>
    </ligand>
</feature>
<reference evidence="4 5" key="1">
    <citation type="submission" date="2019-03" db="EMBL/GenBank/DDBJ databases">
        <title>Genomic Encyclopedia of Type Strains, Phase IV (KMG-IV): sequencing the most valuable type-strain genomes for metagenomic binning, comparative biology and taxonomic classification.</title>
        <authorList>
            <person name="Goeker M."/>
        </authorList>
    </citation>
    <scope>NUCLEOTIDE SEQUENCE [LARGE SCALE GENOMIC DNA]</scope>
    <source>
        <strain evidence="4 5">DSM 46831</strain>
    </source>
</reference>
<dbReference type="Pfam" id="PF05163">
    <property type="entry name" value="DinB"/>
    <property type="match status" value="1"/>
</dbReference>
<accession>A0A4R2RSG6</accession>